<gene>
    <name evidence="2" type="ORF">CAEBREN_19278</name>
</gene>
<keyword evidence="3" id="KW-1185">Reference proteome</keyword>
<feature type="region of interest" description="Disordered" evidence="1">
    <location>
        <begin position="132"/>
        <end position="175"/>
    </location>
</feature>
<name>G0P2H6_CAEBE</name>
<accession>G0P2H6</accession>
<feature type="compositionally biased region" description="Basic and acidic residues" evidence="1">
    <location>
        <begin position="163"/>
        <end position="175"/>
    </location>
</feature>
<organism evidence="3">
    <name type="scientific">Caenorhabditis brenneri</name>
    <name type="common">Nematode worm</name>
    <dbReference type="NCBI Taxonomy" id="135651"/>
    <lineage>
        <taxon>Eukaryota</taxon>
        <taxon>Metazoa</taxon>
        <taxon>Ecdysozoa</taxon>
        <taxon>Nematoda</taxon>
        <taxon>Chromadorea</taxon>
        <taxon>Rhabditida</taxon>
        <taxon>Rhabditina</taxon>
        <taxon>Rhabditomorpha</taxon>
        <taxon>Rhabditoidea</taxon>
        <taxon>Rhabditidae</taxon>
        <taxon>Peloderinae</taxon>
        <taxon>Caenorhabditis</taxon>
    </lineage>
</organism>
<evidence type="ECO:0000313" key="3">
    <source>
        <dbReference type="Proteomes" id="UP000008068"/>
    </source>
</evidence>
<evidence type="ECO:0000313" key="2">
    <source>
        <dbReference type="EMBL" id="EGT43281.1"/>
    </source>
</evidence>
<dbReference type="InParanoid" id="G0P2H6"/>
<reference evidence="3" key="1">
    <citation type="submission" date="2011-07" db="EMBL/GenBank/DDBJ databases">
        <authorList>
            <consortium name="Caenorhabditis brenneri Sequencing and Analysis Consortium"/>
            <person name="Wilson R.K."/>
        </authorList>
    </citation>
    <scope>NUCLEOTIDE SEQUENCE [LARGE SCALE GENOMIC DNA]</scope>
    <source>
        <strain evidence="3">PB2801</strain>
    </source>
</reference>
<evidence type="ECO:0000256" key="1">
    <source>
        <dbReference type="SAM" id="MobiDB-lite"/>
    </source>
</evidence>
<dbReference type="EMBL" id="GL380026">
    <property type="protein sequence ID" value="EGT43281.1"/>
    <property type="molecule type" value="Genomic_DNA"/>
</dbReference>
<dbReference type="AlphaFoldDB" id="G0P2H6"/>
<dbReference type="Proteomes" id="UP000008068">
    <property type="component" value="Unassembled WGS sequence"/>
</dbReference>
<dbReference type="HOGENOM" id="CLU_1533924_0_0_1"/>
<sequence>MTLNVYPQQQSVTLPKEWFENQTELEGDQGSAKKPTLEELEDAVNYLISLHNRKQKKRNSSFWTKCLIRFGLQRKPLKAKHIDQILNSLKRGVIPMELTLIASIQRWEKKRISTENSDDRLSLSQEAHQEGLDKVDILTPTSSSSSCKMEEQRISALSSQTERCNKETTEPGTDK</sequence>
<protein>
    <submittedName>
        <fullName evidence="2">Uncharacterized protein</fullName>
    </submittedName>
</protein>
<proteinExistence type="predicted"/>